<reference evidence="1 2" key="1">
    <citation type="journal article" date="2019" name="Nat. Microbiol.">
        <title>Mediterranean grassland soil C-N compound turnover is dependent on rainfall and depth, and is mediated by genomically divergent microorganisms.</title>
        <authorList>
            <person name="Diamond S."/>
            <person name="Andeer P.F."/>
            <person name="Li Z."/>
            <person name="Crits-Christoph A."/>
            <person name="Burstein D."/>
            <person name="Anantharaman K."/>
            <person name="Lane K.R."/>
            <person name="Thomas B.C."/>
            <person name="Pan C."/>
            <person name="Northen T.R."/>
            <person name="Banfield J.F."/>
        </authorList>
    </citation>
    <scope>NUCLEOTIDE SEQUENCE [LARGE SCALE GENOMIC DNA]</scope>
    <source>
        <strain evidence="1">WS_4</strain>
    </source>
</reference>
<dbReference type="Proteomes" id="UP000319829">
    <property type="component" value="Unassembled WGS sequence"/>
</dbReference>
<gene>
    <name evidence="1" type="ORF">E6K74_09315</name>
</gene>
<dbReference type="AlphaFoldDB" id="A0A538SQ84"/>
<evidence type="ECO:0000313" key="1">
    <source>
        <dbReference type="EMBL" id="TMQ53525.1"/>
    </source>
</evidence>
<comment type="caution">
    <text evidence="1">The sequence shown here is derived from an EMBL/GenBank/DDBJ whole genome shotgun (WGS) entry which is preliminary data.</text>
</comment>
<protein>
    <submittedName>
        <fullName evidence="1">Uncharacterized protein</fullName>
    </submittedName>
</protein>
<sequence>MQKEWDAWIDECYSLIYEATKAANWFAEVVRRDINPLFFAADGKFIIVEGPLSPDLSFSAWVPQYKAKQKAGLPDKFLAKVRARDRKRKKHLGT</sequence>
<proteinExistence type="predicted"/>
<accession>A0A538SQ84</accession>
<organism evidence="1 2">
    <name type="scientific">Eiseniibacteriota bacterium</name>
    <dbReference type="NCBI Taxonomy" id="2212470"/>
    <lineage>
        <taxon>Bacteria</taxon>
        <taxon>Candidatus Eiseniibacteriota</taxon>
    </lineage>
</organism>
<dbReference type="EMBL" id="VBOU01000085">
    <property type="protein sequence ID" value="TMQ53525.1"/>
    <property type="molecule type" value="Genomic_DNA"/>
</dbReference>
<evidence type="ECO:0000313" key="2">
    <source>
        <dbReference type="Proteomes" id="UP000319829"/>
    </source>
</evidence>
<name>A0A538SQ84_UNCEI</name>